<dbReference type="EMBL" id="CANTUW010000561">
    <property type="protein sequence ID" value="CAI7935433.1"/>
    <property type="molecule type" value="Genomic_DNA"/>
</dbReference>
<keyword evidence="1" id="KW-0472">Membrane</keyword>
<keyword evidence="1 2" id="KW-0812">Transmembrane</keyword>
<feature type="transmembrane region" description="Helical" evidence="1">
    <location>
        <begin position="114"/>
        <end position="133"/>
    </location>
</feature>
<feature type="non-terminal residue" evidence="2">
    <location>
        <position position="1"/>
    </location>
</feature>
<dbReference type="PANTHER" id="PTHR23302:SF5">
    <property type="entry name" value="TRANSMEMBRANE CHANNEL-LIKE PROTEIN 5"/>
    <property type="match status" value="1"/>
</dbReference>
<comment type="caution">
    <text evidence="2">The sequence shown here is derived from an EMBL/GenBank/DDBJ whole genome shotgun (WGS) entry which is preliminary data.</text>
</comment>
<dbReference type="Proteomes" id="UP001178461">
    <property type="component" value="Unassembled WGS sequence"/>
</dbReference>
<feature type="transmembrane region" description="Helical" evidence="1">
    <location>
        <begin position="72"/>
        <end position="94"/>
    </location>
</feature>
<dbReference type="InterPro" id="IPR038900">
    <property type="entry name" value="TMC"/>
</dbReference>
<protein>
    <submittedName>
        <fullName evidence="2">Transmembrane channel-like protein</fullName>
    </submittedName>
</protein>
<name>A0AA35QR68_9SAUR</name>
<proteinExistence type="predicted"/>
<reference evidence="2" key="1">
    <citation type="submission" date="2022-12" db="EMBL/GenBank/DDBJ databases">
        <authorList>
            <person name="Alioto T."/>
            <person name="Alioto T."/>
            <person name="Gomez Garrido J."/>
        </authorList>
    </citation>
    <scope>NUCLEOTIDE SEQUENCE</scope>
</reference>
<evidence type="ECO:0000313" key="2">
    <source>
        <dbReference type="EMBL" id="CAI7935433.1"/>
    </source>
</evidence>
<organism evidence="2 3">
    <name type="scientific">Podarcis lilfordi</name>
    <name type="common">Lilford's wall lizard</name>
    <dbReference type="NCBI Taxonomy" id="74358"/>
    <lineage>
        <taxon>Eukaryota</taxon>
        <taxon>Metazoa</taxon>
        <taxon>Chordata</taxon>
        <taxon>Craniata</taxon>
        <taxon>Vertebrata</taxon>
        <taxon>Euteleostomi</taxon>
        <taxon>Lepidosauria</taxon>
        <taxon>Squamata</taxon>
        <taxon>Bifurcata</taxon>
        <taxon>Unidentata</taxon>
        <taxon>Episquamata</taxon>
        <taxon>Laterata</taxon>
        <taxon>Lacertibaenia</taxon>
        <taxon>Lacertidae</taxon>
        <taxon>Podarcis</taxon>
    </lineage>
</organism>
<gene>
    <name evidence="2" type="ORF">PODLI_1B040982</name>
</gene>
<dbReference type="GO" id="GO:0008381">
    <property type="term" value="F:mechanosensitive monoatomic ion channel activity"/>
    <property type="evidence" value="ECO:0007669"/>
    <property type="project" value="TreeGrafter"/>
</dbReference>
<dbReference type="PANTHER" id="PTHR23302">
    <property type="entry name" value="TRANSMEMBRANE CHANNEL-RELATED"/>
    <property type="match status" value="1"/>
</dbReference>
<dbReference type="GO" id="GO:0005886">
    <property type="term" value="C:plasma membrane"/>
    <property type="evidence" value="ECO:0007669"/>
    <property type="project" value="InterPro"/>
</dbReference>
<evidence type="ECO:0000256" key="1">
    <source>
        <dbReference type="SAM" id="Phobius"/>
    </source>
</evidence>
<sequence length="211" mass="24190">SFRQFKNGLSDCFQLLKLWQKILKDIGGKFGTSVGSYFVFLTWLLMFNVFSFLVNFSFIAIPQLIAARANNLSFLGLEFFTGAGYFSDTVLYYGFYTNTTITENENNSPYYMQLAYIFTIGIYFIICFLSLLYSMAKSFRNNFAHPQMYTGNAAKLLCVWDFSITNEKAVKLQQRNLSTQIKVCCSANRICCLVMVIDLDNGHQLTVIEDK</sequence>
<keyword evidence="3" id="KW-1185">Reference proteome</keyword>
<dbReference type="AlphaFoldDB" id="A0AA35QR68"/>
<keyword evidence="1" id="KW-1133">Transmembrane helix</keyword>
<feature type="transmembrane region" description="Helical" evidence="1">
    <location>
        <begin position="37"/>
        <end position="60"/>
    </location>
</feature>
<feature type="non-terminal residue" evidence="2">
    <location>
        <position position="211"/>
    </location>
</feature>
<accession>A0AA35QR68</accession>
<evidence type="ECO:0000313" key="3">
    <source>
        <dbReference type="Proteomes" id="UP001178461"/>
    </source>
</evidence>